<feature type="chain" id="PRO_5043089443" description="Serine protease" evidence="6">
    <location>
        <begin position="24"/>
        <end position="322"/>
    </location>
</feature>
<evidence type="ECO:0000256" key="2">
    <source>
        <dbReference type="ARBA" id="ARBA00022670"/>
    </source>
</evidence>
<evidence type="ECO:0000313" key="7">
    <source>
        <dbReference type="EMBL" id="MCT8971880.1"/>
    </source>
</evidence>
<dbReference type="RefSeq" id="WP_261615446.1">
    <property type="nucleotide sequence ID" value="NZ_JALIDZ010000003.1"/>
</dbReference>
<dbReference type="PANTHER" id="PTHR15462:SF8">
    <property type="entry name" value="SERINE PROTEASE"/>
    <property type="match status" value="1"/>
</dbReference>
<protein>
    <recommendedName>
        <fullName evidence="6">Serine protease</fullName>
        <ecNumber evidence="6">3.4.21.-</ecNumber>
    </recommendedName>
</protein>
<evidence type="ECO:0000256" key="6">
    <source>
        <dbReference type="RuleBase" id="RU004296"/>
    </source>
</evidence>
<keyword evidence="4 6" id="KW-0378">Hydrolase</keyword>
<feature type="signal peptide" evidence="6">
    <location>
        <begin position="1"/>
        <end position="23"/>
    </location>
</feature>
<dbReference type="GO" id="GO:0006508">
    <property type="term" value="P:proteolysis"/>
    <property type="evidence" value="ECO:0007669"/>
    <property type="project" value="UniProtKB-KW"/>
</dbReference>
<evidence type="ECO:0000313" key="8">
    <source>
        <dbReference type="Proteomes" id="UP001320898"/>
    </source>
</evidence>
<dbReference type="InterPro" id="IPR050966">
    <property type="entry name" value="Glutamyl_endopeptidase"/>
</dbReference>
<keyword evidence="5 6" id="KW-0720">Serine protease</keyword>
<gene>
    <name evidence="7" type="ORF">MUB46_08455</name>
</gene>
<dbReference type="InterPro" id="IPR008256">
    <property type="entry name" value="Peptidase_S1B"/>
</dbReference>
<evidence type="ECO:0000256" key="3">
    <source>
        <dbReference type="ARBA" id="ARBA00022729"/>
    </source>
</evidence>
<dbReference type="InterPro" id="IPR043504">
    <property type="entry name" value="Peptidase_S1_PA_chymotrypsin"/>
</dbReference>
<dbReference type="EC" id="3.4.21.-" evidence="6"/>
<dbReference type="EMBL" id="JALIDZ010000003">
    <property type="protein sequence ID" value="MCT8971880.1"/>
    <property type="molecule type" value="Genomic_DNA"/>
</dbReference>
<reference evidence="7 8" key="1">
    <citation type="submission" date="2022-04" db="EMBL/GenBank/DDBJ databases">
        <authorList>
            <person name="Ye Y.-Q."/>
            <person name="Du Z.-J."/>
        </authorList>
    </citation>
    <scope>NUCLEOTIDE SEQUENCE [LARGE SCALE GENOMIC DNA]</scope>
    <source>
        <strain evidence="7 8">A6E488</strain>
    </source>
</reference>
<organism evidence="7 8">
    <name type="scientific">Microbaculum marinisediminis</name>
    <dbReference type="NCBI Taxonomy" id="2931392"/>
    <lineage>
        <taxon>Bacteria</taxon>
        <taxon>Pseudomonadati</taxon>
        <taxon>Pseudomonadota</taxon>
        <taxon>Alphaproteobacteria</taxon>
        <taxon>Hyphomicrobiales</taxon>
        <taxon>Tepidamorphaceae</taxon>
        <taxon>Microbaculum</taxon>
    </lineage>
</organism>
<dbReference type="Pfam" id="PF13365">
    <property type="entry name" value="Trypsin_2"/>
    <property type="match status" value="1"/>
</dbReference>
<evidence type="ECO:0000256" key="1">
    <source>
        <dbReference type="ARBA" id="ARBA00008764"/>
    </source>
</evidence>
<dbReference type="InterPro" id="IPR009003">
    <property type="entry name" value="Peptidase_S1_PA"/>
</dbReference>
<dbReference type="SUPFAM" id="SSF50494">
    <property type="entry name" value="Trypsin-like serine proteases"/>
    <property type="match status" value="1"/>
</dbReference>
<dbReference type="Gene3D" id="2.40.10.10">
    <property type="entry name" value="Trypsin-like serine proteases"/>
    <property type="match status" value="2"/>
</dbReference>
<comment type="similarity">
    <text evidence="1 6">Belongs to the peptidase S1B family.</text>
</comment>
<dbReference type="AlphaFoldDB" id="A0AAW5QVD0"/>
<keyword evidence="2 6" id="KW-0645">Protease</keyword>
<keyword evidence="8" id="KW-1185">Reference proteome</keyword>
<accession>A0AAW5QVD0</accession>
<evidence type="ECO:0000256" key="4">
    <source>
        <dbReference type="ARBA" id="ARBA00022801"/>
    </source>
</evidence>
<dbReference type="Proteomes" id="UP001320898">
    <property type="component" value="Unassembled WGS sequence"/>
</dbReference>
<dbReference type="PRINTS" id="PR00839">
    <property type="entry name" value="V8PROTEASE"/>
</dbReference>
<proteinExistence type="inferred from homology"/>
<keyword evidence="3 6" id="KW-0732">Signal</keyword>
<sequence>MAFSKFALTLAVAFAIHPLAAEAASLHESVSSSGDRSIPGELDFAMPSERTMTRAFRGDSRSLSYRVIEDALATRKGGQMTFEEFEALNALEAMGAPVGIESIIGKDRRRRVRRTKRWPYRAVTLVTFNAGRCTGWLMSRDTVATAGHCVHEGNGGDFYPVESYKIYPGANGTRTPYGSCNATKLYTVRGWAKRGRDDFDYGAIKLDCNIGKRVGHLGFFWKRGSLNGMRTIITGFPGDKELTMWRSKGRVKVTQRRRVFYKNDTTGGMSGSPVYRWRKGCDGFCAMAIHAYGTYNGPPYSTNNHGTRITRAVYRNLRKWRR</sequence>
<name>A0AAW5QVD0_9HYPH</name>
<comment type="caution">
    <text evidence="7">The sequence shown here is derived from an EMBL/GenBank/DDBJ whole genome shotgun (WGS) entry which is preliminary data.</text>
</comment>
<dbReference type="GO" id="GO:0008236">
    <property type="term" value="F:serine-type peptidase activity"/>
    <property type="evidence" value="ECO:0007669"/>
    <property type="project" value="UniProtKB-KW"/>
</dbReference>
<evidence type="ECO:0000256" key="5">
    <source>
        <dbReference type="ARBA" id="ARBA00022825"/>
    </source>
</evidence>
<dbReference type="PANTHER" id="PTHR15462">
    <property type="entry name" value="SERINE PROTEASE"/>
    <property type="match status" value="1"/>
</dbReference>